<feature type="non-terminal residue" evidence="1">
    <location>
        <position position="61"/>
    </location>
</feature>
<dbReference type="Proteomes" id="UP001295444">
    <property type="component" value="Chromosome 03"/>
</dbReference>
<feature type="non-terminal residue" evidence="1">
    <location>
        <position position="1"/>
    </location>
</feature>
<organism evidence="1 2">
    <name type="scientific">Pelobates cultripes</name>
    <name type="common">Western spadefoot toad</name>
    <dbReference type="NCBI Taxonomy" id="61616"/>
    <lineage>
        <taxon>Eukaryota</taxon>
        <taxon>Metazoa</taxon>
        <taxon>Chordata</taxon>
        <taxon>Craniata</taxon>
        <taxon>Vertebrata</taxon>
        <taxon>Euteleostomi</taxon>
        <taxon>Amphibia</taxon>
        <taxon>Batrachia</taxon>
        <taxon>Anura</taxon>
        <taxon>Pelobatoidea</taxon>
        <taxon>Pelobatidae</taxon>
        <taxon>Pelobates</taxon>
    </lineage>
</organism>
<gene>
    <name evidence="1" type="ORF">PECUL_23A020767</name>
</gene>
<name>A0AAD1RMM5_PELCU</name>
<protein>
    <submittedName>
        <fullName evidence="1">Uncharacterized protein</fullName>
    </submittedName>
</protein>
<dbReference type="AlphaFoldDB" id="A0AAD1RMM5"/>
<keyword evidence="2" id="KW-1185">Reference proteome</keyword>
<evidence type="ECO:0000313" key="1">
    <source>
        <dbReference type="EMBL" id="CAH2273451.1"/>
    </source>
</evidence>
<dbReference type="EMBL" id="OW240914">
    <property type="protein sequence ID" value="CAH2273451.1"/>
    <property type="molecule type" value="Genomic_DNA"/>
</dbReference>
<proteinExistence type="predicted"/>
<evidence type="ECO:0000313" key="2">
    <source>
        <dbReference type="Proteomes" id="UP001295444"/>
    </source>
</evidence>
<reference evidence="1" key="1">
    <citation type="submission" date="2022-03" db="EMBL/GenBank/DDBJ databases">
        <authorList>
            <person name="Alioto T."/>
            <person name="Alioto T."/>
            <person name="Gomez Garrido J."/>
        </authorList>
    </citation>
    <scope>NUCLEOTIDE SEQUENCE</scope>
</reference>
<sequence length="61" mass="6497">ARVESHLVTCFPPGPTFHWPRPVAAQEEGGGKTVSALQGGSMVLGRAMYMVSAENGGRREK</sequence>
<accession>A0AAD1RMM5</accession>